<keyword evidence="1" id="KW-0472">Membrane</keyword>
<evidence type="ECO:0000313" key="3">
    <source>
        <dbReference type="EMBL" id="GMA93079.1"/>
    </source>
</evidence>
<proteinExistence type="predicted"/>
<dbReference type="EMBL" id="BSVA01000001">
    <property type="protein sequence ID" value="GMA93079.1"/>
    <property type="molecule type" value="Genomic_DNA"/>
</dbReference>
<feature type="transmembrane region" description="Helical" evidence="1">
    <location>
        <begin position="38"/>
        <end position="59"/>
    </location>
</feature>
<reference evidence="4" key="1">
    <citation type="journal article" date="2019" name="Int. J. Syst. Evol. Microbiol.">
        <title>The Global Catalogue of Microorganisms (GCM) 10K type strain sequencing project: providing services to taxonomists for standard genome sequencing and annotation.</title>
        <authorList>
            <consortium name="The Broad Institute Genomics Platform"/>
            <consortium name="The Broad Institute Genome Sequencing Center for Infectious Disease"/>
            <person name="Wu L."/>
            <person name="Ma J."/>
        </authorList>
    </citation>
    <scope>NUCLEOTIDE SEQUENCE [LARGE SCALE GENOMIC DNA]</scope>
    <source>
        <strain evidence="4">NBRC 108755</strain>
    </source>
</reference>
<sequence length="108" mass="11328">MGLLAISLSLVLAVWTATTASAQPFVGGLSLPFADISTLGLSVGGYVLTPVVVFGALVWDRLAQRLGLRDRNFGLKPQYTVTLQWLAGAGMLLAAWHVLNIAYGLSGA</sequence>
<keyword evidence="4" id="KW-1185">Reference proteome</keyword>
<name>A0ABQ6K139_9MICO</name>
<feature type="transmembrane region" description="Helical" evidence="1">
    <location>
        <begin position="79"/>
        <end position="99"/>
    </location>
</feature>
<evidence type="ECO:0000256" key="1">
    <source>
        <dbReference type="SAM" id="Phobius"/>
    </source>
</evidence>
<feature type="signal peptide" evidence="2">
    <location>
        <begin position="1"/>
        <end position="22"/>
    </location>
</feature>
<dbReference type="Proteomes" id="UP001157069">
    <property type="component" value="Unassembled WGS sequence"/>
</dbReference>
<feature type="chain" id="PRO_5045281242" evidence="2">
    <location>
        <begin position="23"/>
        <end position="108"/>
    </location>
</feature>
<keyword evidence="1" id="KW-1133">Transmembrane helix</keyword>
<keyword evidence="2" id="KW-0732">Signal</keyword>
<comment type="caution">
    <text evidence="3">The sequence shown here is derived from an EMBL/GenBank/DDBJ whole genome shotgun (WGS) entry which is preliminary data.</text>
</comment>
<protein>
    <submittedName>
        <fullName evidence="3">Uncharacterized protein</fullName>
    </submittedName>
</protein>
<gene>
    <name evidence="3" type="ORF">GCM10025869_36080</name>
</gene>
<evidence type="ECO:0000256" key="2">
    <source>
        <dbReference type="SAM" id="SignalP"/>
    </source>
</evidence>
<accession>A0ABQ6K139</accession>
<evidence type="ECO:0000313" key="4">
    <source>
        <dbReference type="Proteomes" id="UP001157069"/>
    </source>
</evidence>
<keyword evidence="1" id="KW-0812">Transmembrane</keyword>
<organism evidence="3 4">
    <name type="scientific">Homoserinibacter gongjuensis</name>
    <dbReference type="NCBI Taxonomy" id="1162968"/>
    <lineage>
        <taxon>Bacteria</taxon>
        <taxon>Bacillati</taxon>
        <taxon>Actinomycetota</taxon>
        <taxon>Actinomycetes</taxon>
        <taxon>Micrococcales</taxon>
        <taxon>Microbacteriaceae</taxon>
        <taxon>Homoserinibacter</taxon>
    </lineage>
</organism>